<accession>A0AA41YYH8</accession>
<dbReference type="Pfam" id="PF25954">
    <property type="entry name" value="Beta-barrel_RND_2"/>
    <property type="match status" value="1"/>
</dbReference>
<dbReference type="GO" id="GO:0055085">
    <property type="term" value="P:transmembrane transport"/>
    <property type="evidence" value="ECO:0007669"/>
    <property type="project" value="InterPro"/>
</dbReference>
<feature type="domain" description="CusB-like beta-barrel" evidence="5">
    <location>
        <begin position="318"/>
        <end position="360"/>
    </location>
</feature>
<feature type="transmembrane region" description="Helical" evidence="3">
    <location>
        <begin position="89"/>
        <end position="106"/>
    </location>
</feature>
<dbReference type="SUPFAM" id="SSF111369">
    <property type="entry name" value="HlyD-like secretion proteins"/>
    <property type="match status" value="2"/>
</dbReference>
<feature type="region of interest" description="Disordered" evidence="2">
    <location>
        <begin position="1"/>
        <end position="69"/>
    </location>
</feature>
<evidence type="ECO:0000259" key="4">
    <source>
        <dbReference type="Pfam" id="PF25885"/>
    </source>
</evidence>
<evidence type="ECO:0000259" key="5">
    <source>
        <dbReference type="Pfam" id="PF25954"/>
    </source>
</evidence>
<comment type="caution">
    <text evidence="6">The sequence shown here is derived from an EMBL/GenBank/DDBJ whole genome shotgun (WGS) entry which is preliminary data.</text>
</comment>
<feature type="domain" description="Multidrug export protein EmrA/FarA alpha-helical hairpin" evidence="4">
    <location>
        <begin position="160"/>
        <end position="279"/>
    </location>
</feature>
<dbReference type="RefSeq" id="WP_282583592.1">
    <property type="nucleotide sequence ID" value="NZ_JAMOIM010000002.1"/>
</dbReference>
<name>A0AA41YYH8_9HYPH</name>
<dbReference type="InterPro" id="IPR058633">
    <property type="entry name" value="EmrA/FarA_HH"/>
</dbReference>
<feature type="compositionally biased region" description="Basic and acidic residues" evidence="2">
    <location>
        <begin position="9"/>
        <end position="41"/>
    </location>
</feature>
<dbReference type="InterPro" id="IPR058792">
    <property type="entry name" value="Beta-barrel_RND_2"/>
</dbReference>
<dbReference type="PANTHER" id="PTHR30386:SF19">
    <property type="entry name" value="MULTIDRUG EXPORT PROTEIN EMRA-RELATED"/>
    <property type="match status" value="1"/>
</dbReference>
<keyword evidence="3" id="KW-0472">Membrane</keyword>
<keyword evidence="3" id="KW-0812">Transmembrane</keyword>
<evidence type="ECO:0000256" key="2">
    <source>
        <dbReference type="SAM" id="MobiDB-lite"/>
    </source>
</evidence>
<dbReference type="Proteomes" id="UP001165667">
    <property type="component" value="Unassembled WGS sequence"/>
</dbReference>
<dbReference type="AlphaFoldDB" id="A0AA41YYH8"/>
<organism evidence="6 7">
    <name type="scientific">Lichenifustis flavocetrariae</name>
    <dbReference type="NCBI Taxonomy" id="2949735"/>
    <lineage>
        <taxon>Bacteria</taxon>
        <taxon>Pseudomonadati</taxon>
        <taxon>Pseudomonadota</taxon>
        <taxon>Alphaproteobacteria</taxon>
        <taxon>Hyphomicrobiales</taxon>
        <taxon>Lichenihabitantaceae</taxon>
        <taxon>Lichenifustis</taxon>
    </lineage>
</organism>
<dbReference type="GO" id="GO:0030313">
    <property type="term" value="C:cell envelope"/>
    <property type="evidence" value="ECO:0007669"/>
    <property type="project" value="UniProtKB-SubCell"/>
</dbReference>
<evidence type="ECO:0000256" key="3">
    <source>
        <dbReference type="SAM" id="Phobius"/>
    </source>
</evidence>
<dbReference type="PANTHER" id="PTHR30386">
    <property type="entry name" value="MEMBRANE FUSION SUBUNIT OF EMRAB-TOLC MULTIDRUG EFFLUX PUMP"/>
    <property type="match status" value="1"/>
</dbReference>
<keyword evidence="7" id="KW-1185">Reference proteome</keyword>
<dbReference type="Gene3D" id="2.40.30.170">
    <property type="match status" value="1"/>
</dbReference>
<keyword evidence="3" id="KW-1133">Transmembrane helix</keyword>
<proteinExistence type="predicted"/>
<protein>
    <submittedName>
        <fullName evidence="6">HlyD family secretion protein</fullName>
    </submittedName>
</protein>
<dbReference type="EMBL" id="JAMOIM010000002">
    <property type="protein sequence ID" value="MCW6507223.1"/>
    <property type="molecule type" value="Genomic_DNA"/>
</dbReference>
<dbReference type="Gene3D" id="1.10.287.470">
    <property type="entry name" value="Helix hairpin bin"/>
    <property type="match status" value="1"/>
</dbReference>
<dbReference type="InterPro" id="IPR050739">
    <property type="entry name" value="MFP"/>
</dbReference>
<gene>
    <name evidence="6" type="ORF">M8523_04235</name>
</gene>
<evidence type="ECO:0000256" key="1">
    <source>
        <dbReference type="ARBA" id="ARBA00004196"/>
    </source>
</evidence>
<comment type="subcellular location">
    <subcellularLocation>
        <location evidence="1">Cell envelope</location>
    </subcellularLocation>
</comment>
<reference evidence="6" key="1">
    <citation type="submission" date="2022-05" db="EMBL/GenBank/DDBJ databases">
        <authorList>
            <person name="Pankratov T."/>
        </authorList>
    </citation>
    <scope>NUCLEOTIDE SEQUENCE</scope>
    <source>
        <strain evidence="6">BP6-180914</strain>
    </source>
</reference>
<evidence type="ECO:0000313" key="7">
    <source>
        <dbReference type="Proteomes" id="UP001165667"/>
    </source>
</evidence>
<evidence type="ECO:0000313" key="6">
    <source>
        <dbReference type="EMBL" id="MCW6507223.1"/>
    </source>
</evidence>
<dbReference type="Pfam" id="PF25885">
    <property type="entry name" value="HH_EMRA"/>
    <property type="match status" value="1"/>
</dbReference>
<sequence length="447" mass="48677">MVEYSSPRGADEETSLTRHESDAGSSPHDYRDDDRRPKADFEAAVAPEPVGRIEQPAESVDPPKASEPQPVAAVAQAAAKPKRSWKRPILFVLLPIGLVAGGYYYVVGGQVMSTDNAYVQAQTIGLSTDVSGTVFEIDVHNNEAVKKGQILFRLRPDSFRIALEGAQAQLGTVRNQVLTLQATYKQSLAQIEQAKADLPYYETTFKRQKDLVASAAASKSIFDQAEHDLISARERLIVSQAQAQSMLAQLGGDADQSVEQNPFYLQAKSLVDNAQRDLNDTIVRAPFDGVVTRVDSLQVGAYLPASQQGFMLVSDSNLWVEASPKETELTWVRPGQAATVTVDTYPGVEWSATVDSINPASGGSFALLPAQNTTGNWVKVVQRIPMRVHIDSLDGKPPLRVGMSVVVEIDTGHPRGVPESLKPIVARLAPYVEQVKRFAAEHLHTRV</sequence>